<dbReference type="PANTHER" id="PTHR34293">
    <property type="entry name" value="HTH-TYPE TRANSCRIPTIONAL REGULATOR TRMBL2"/>
    <property type="match status" value="1"/>
</dbReference>
<dbReference type="InterPro" id="IPR002831">
    <property type="entry name" value="Tscrpt_reg_TrmB_N"/>
</dbReference>
<feature type="domain" description="Transcription regulator TrmB N-terminal" evidence="1">
    <location>
        <begin position="8"/>
        <end position="71"/>
    </location>
</feature>
<dbReference type="PANTHER" id="PTHR34293:SF1">
    <property type="entry name" value="HTH-TYPE TRANSCRIPTIONAL REGULATOR TRMBL2"/>
    <property type="match status" value="1"/>
</dbReference>
<evidence type="ECO:0000313" key="2">
    <source>
        <dbReference type="EMBL" id="OGL79140.1"/>
    </source>
</evidence>
<dbReference type="Pfam" id="PF01978">
    <property type="entry name" value="TrmB"/>
    <property type="match status" value="1"/>
</dbReference>
<protein>
    <recommendedName>
        <fullName evidence="1">Transcription regulator TrmB N-terminal domain-containing protein</fullName>
    </recommendedName>
</protein>
<accession>A0A1F7ULG2</accession>
<reference evidence="2 3" key="1">
    <citation type="journal article" date="2016" name="Nat. Commun.">
        <title>Thousands of microbial genomes shed light on interconnected biogeochemical processes in an aquifer system.</title>
        <authorList>
            <person name="Anantharaman K."/>
            <person name="Brown C.T."/>
            <person name="Hug L.A."/>
            <person name="Sharon I."/>
            <person name="Castelle C.J."/>
            <person name="Probst A.J."/>
            <person name="Thomas B.C."/>
            <person name="Singh A."/>
            <person name="Wilkins M.J."/>
            <person name="Karaoz U."/>
            <person name="Brodie E.L."/>
            <person name="Williams K.H."/>
            <person name="Hubbard S.S."/>
            <person name="Banfield J.F."/>
        </authorList>
    </citation>
    <scope>NUCLEOTIDE SEQUENCE [LARGE SCALE GENOMIC DNA]</scope>
</reference>
<gene>
    <name evidence="2" type="ORF">A3E39_04220</name>
</gene>
<dbReference type="STRING" id="1802399.A3E39_04220"/>
<dbReference type="SUPFAM" id="SSF46785">
    <property type="entry name" value="Winged helix' DNA-binding domain"/>
    <property type="match status" value="1"/>
</dbReference>
<proteinExistence type="predicted"/>
<name>A0A1F7ULG2_9BACT</name>
<comment type="caution">
    <text evidence="2">The sequence shown here is derived from an EMBL/GenBank/DDBJ whole genome shotgun (WGS) entry which is preliminary data.</text>
</comment>
<evidence type="ECO:0000313" key="3">
    <source>
        <dbReference type="Proteomes" id="UP000176603"/>
    </source>
</evidence>
<dbReference type="AlphaFoldDB" id="A0A1F7ULG2"/>
<dbReference type="Gene3D" id="1.10.10.10">
    <property type="entry name" value="Winged helix-like DNA-binding domain superfamily/Winged helix DNA-binding domain"/>
    <property type="match status" value="1"/>
</dbReference>
<dbReference type="InterPro" id="IPR036388">
    <property type="entry name" value="WH-like_DNA-bd_sf"/>
</dbReference>
<dbReference type="Proteomes" id="UP000176603">
    <property type="component" value="Unassembled WGS sequence"/>
</dbReference>
<dbReference type="InterPro" id="IPR036390">
    <property type="entry name" value="WH_DNA-bd_sf"/>
</dbReference>
<sequence>MKDITPILRSLGLLDSEIKTYLAALEKGPQTVIDLSNQTKLSRQATYVAIEGLTERGLMSSALRGKKRFFAAEHPDKLLVYAKRHETDMQERVKDLERSLPELELQIGGERPIVKVFEGKEGIRAFMADMNLSKAKEFLEMTDLDAMRATLSSQDLKPLRDETVRLGGHVKGIYGGKLGPAAVSAERYVLPPDKSGFKTNLAIYQDKMVIVSFEGKIHTIMIEHAAIAKTLRILFELAFICLPTMKDEKK</sequence>
<organism evidence="2 3">
    <name type="scientific">Candidatus Uhrbacteria bacterium RIFCSPHIGHO2_12_FULL_60_25</name>
    <dbReference type="NCBI Taxonomy" id="1802399"/>
    <lineage>
        <taxon>Bacteria</taxon>
        <taxon>Candidatus Uhriibacteriota</taxon>
    </lineage>
</organism>
<dbReference type="InterPro" id="IPR051797">
    <property type="entry name" value="TrmB-like"/>
</dbReference>
<dbReference type="EMBL" id="MGEH01000017">
    <property type="protein sequence ID" value="OGL79140.1"/>
    <property type="molecule type" value="Genomic_DNA"/>
</dbReference>
<evidence type="ECO:0000259" key="1">
    <source>
        <dbReference type="Pfam" id="PF01978"/>
    </source>
</evidence>